<evidence type="ECO:0000256" key="1">
    <source>
        <dbReference type="ARBA" id="ARBA00022801"/>
    </source>
</evidence>
<dbReference type="EMBL" id="QWEG01000001">
    <property type="protein sequence ID" value="RHW43461.1"/>
    <property type="molecule type" value="Genomic_DNA"/>
</dbReference>
<dbReference type="Pfam" id="PF13286">
    <property type="entry name" value="HD_assoc"/>
    <property type="match status" value="1"/>
</dbReference>
<dbReference type="InterPro" id="IPR026875">
    <property type="entry name" value="PHydrolase_assoc_dom"/>
</dbReference>
<dbReference type="RefSeq" id="WP_118919069.1">
    <property type="nucleotide sequence ID" value="NZ_QWEG01000001.1"/>
</dbReference>
<evidence type="ECO:0000313" key="4">
    <source>
        <dbReference type="Proteomes" id="UP000284416"/>
    </source>
</evidence>
<dbReference type="Gene3D" id="1.10.3210.10">
    <property type="entry name" value="Hypothetical protein af1432"/>
    <property type="match status" value="1"/>
</dbReference>
<sequence>MSIKEFDIEKNKEIRQIRLNSVDMTRKNDRRDEFQRDYGRLIHSPAFRRLHGKSQVFGAGSGDYFRNRLTHTLEVAQIGRVLASYLSKEIDNLPRNPGLTINPLVVESACLAHDLGHPPFGHKGECDLNKLLNVKDEYYEGNAQNFRILMYLENIYPDHYGLNLTASVLLAINKYPYRLKENKKKGLYDSEWTAISQLREGWGIPNGCKTLEAQIMDLSDDIAYSTHDIAYSTHDIEDGIKAGKIRRDPLFVKSIMDDLIQEVCTSKEKELWDALSKGEMKKNINDLLQQFINVWQGKVDMSDEVIGRQELKAHYVNEFANSIGIIETQENGEPWYKVTFVKDGEEDLSLLRLMIILKKLVWVTLVKDIRVQRLQMRGEVIIKGLWSILNDVENGKKILPRGWVDRFESSNGEWGWDRFIADYISGMTDNYADKLYGELYGSRIGNIYGE</sequence>
<dbReference type="PANTHER" id="PTHR11373">
    <property type="entry name" value="DEOXYNUCLEOSIDE TRIPHOSPHATE TRIPHOSPHOHYDROLASE"/>
    <property type="match status" value="1"/>
</dbReference>
<dbReference type="InterPro" id="IPR003607">
    <property type="entry name" value="HD/PDEase_dom"/>
</dbReference>
<dbReference type="SUPFAM" id="SSF109604">
    <property type="entry name" value="HD-domain/PDEase-like"/>
    <property type="match status" value="1"/>
</dbReference>
<feature type="domain" description="HD" evidence="2">
    <location>
        <begin position="68"/>
        <end position="225"/>
    </location>
</feature>
<dbReference type="InterPro" id="IPR006674">
    <property type="entry name" value="HD_domain"/>
</dbReference>
<dbReference type="Proteomes" id="UP000284416">
    <property type="component" value="Unassembled WGS sequence"/>
</dbReference>
<reference evidence="3 4" key="1">
    <citation type="journal article" date="2017" name="Int. J. Syst. Evol. Microbiol.">
        <title>Bacillus notoginsengisoli sp. nov., a novel bacterium isolated from the rhizosphere of Panax notoginseng.</title>
        <authorList>
            <person name="Zhang M.Y."/>
            <person name="Cheng J."/>
            <person name="Cai Y."/>
            <person name="Zhang T.Y."/>
            <person name="Wu Y.Y."/>
            <person name="Manikprabhu D."/>
            <person name="Li W.J."/>
            <person name="Zhang Y.X."/>
        </authorList>
    </citation>
    <scope>NUCLEOTIDE SEQUENCE [LARGE SCALE GENOMIC DNA]</scope>
    <source>
        <strain evidence="3 4">JCM 30743</strain>
    </source>
</reference>
<dbReference type="Pfam" id="PF01966">
    <property type="entry name" value="HD"/>
    <property type="match status" value="1"/>
</dbReference>
<accession>A0A417Z0N9</accession>
<comment type="caution">
    <text evidence="3">The sequence shown here is derived from an EMBL/GenBank/DDBJ whole genome shotgun (WGS) entry which is preliminary data.</text>
</comment>
<gene>
    <name evidence="3" type="primary">dgt</name>
    <name evidence="3" type="ORF">D1B31_02030</name>
</gene>
<dbReference type="PANTHER" id="PTHR11373:SF32">
    <property type="entry name" value="DEOXYGUANOSINETRIPHOSPHATE TRIPHOSPHOHYDROLASE"/>
    <property type="match status" value="1"/>
</dbReference>
<dbReference type="GO" id="GO:0008832">
    <property type="term" value="F:dGTPase activity"/>
    <property type="evidence" value="ECO:0007669"/>
    <property type="project" value="TreeGrafter"/>
</dbReference>
<proteinExistence type="predicted"/>
<dbReference type="OrthoDB" id="9803619at2"/>
<name>A0A417Z0N9_9BACI</name>
<dbReference type="InterPro" id="IPR050135">
    <property type="entry name" value="dGTPase-like"/>
</dbReference>
<dbReference type="AlphaFoldDB" id="A0A417Z0N9"/>
<dbReference type="CDD" id="cd00077">
    <property type="entry name" value="HDc"/>
    <property type="match status" value="1"/>
</dbReference>
<dbReference type="SMART" id="SM00471">
    <property type="entry name" value="HDc"/>
    <property type="match status" value="1"/>
</dbReference>
<protein>
    <submittedName>
        <fullName evidence="3">DNTP triphosphohydrolase</fullName>
    </submittedName>
</protein>
<keyword evidence="1 3" id="KW-0378">Hydrolase</keyword>
<organism evidence="3 4">
    <name type="scientific">Neobacillus notoginsengisoli</name>
    <dbReference type="NCBI Taxonomy" id="1578198"/>
    <lineage>
        <taxon>Bacteria</taxon>
        <taxon>Bacillati</taxon>
        <taxon>Bacillota</taxon>
        <taxon>Bacilli</taxon>
        <taxon>Bacillales</taxon>
        <taxon>Bacillaceae</taxon>
        <taxon>Neobacillus</taxon>
    </lineage>
</organism>
<evidence type="ECO:0000313" key="3">
    <source>
        <dbReference type="EMBL" id="RHW43461.1"/>
    </source>
</evidence>
<evidence type="ECO:0000259" key="2">
    <source>
        <dbReference type="PROSITE" id="PS51831"/>
    </source>
</evidence>
<dbReference type="InterPro" id="IPR006261">
    <property type="entry name" value="dGTPase"/>
</dbReference>
<dbReference type="NCBIfam" id="TIGR01353">
    <property type="entry name" value="dGTP_triPase"/>
    <property type="match status" value="1"/>
</dbReference>
<dbReference type="PROSITE" id="PS51831">
    <property type="entry name" value="HD"/>
    <property type="match status" value="1"/>
</dbReference>
<keyword evidence="4" id="KW-1185">Reference proteome</keyword>
<dbReference type="GO" id="GO:0006203">
    <property type="term" value="P:dGTP catabolic process"/>
    <property type="evidence" value="ECO:0007669"/>
    <property type="project" value="TreeGrafter"/>
</dbReference>